<dbReference type="EMBL" id="LNYY01000019">
    <property type="protein sequence ID" value="KTD69128.1"/>
    <property type="molecule type" value="Genomic_DNA"/>
</dbReference>
<accession>A0A0W0ZJD1</accession>
<dbReference type="OrthoDB" id="5640602at2"/>
<evidence type="ECO:0000313" key="1">
    <source>
        <dbReference type="EMBL" id="KTD69128.1"/>
    </source>
</evidence>
<gene>
    <name evidence="1" type="ORF">Lste_2286</name>
</gene>
<organism evidence="1 2">
    <name type="scientific">Legionella steelei</name>
    <dbReference type="NCBI Taxonomy" id="947033"/>
    <lineage>
        <taxon>Bacteria</taxon>
        <taxon>Pseudomonadati</taxon>
        <taxon>Pseudomonadota</taxon>
        <taxon>Gammaproteobacteria</taxon>
        <taxon>Legionellales</taxon>
        <taxon>Legionellaceae</taxon>
        <taxon>Legionella</taxon>
    </lineage>
</organism>
<name>A0A0W0ZJD1_9GAMM</name>
<proteinExistence type="predicted"/>
<sequence length="71" mass="8026">MNSFSPKDLYEARIKIENKVISTTTGKNIDTLKIHLSERCDLEPSGTEGEIIELATGKIIYRCNKQTIIDK</sequence>
<dbReference type="Proteomes" id="UP000054926">
    <property type="component" value="Unassembled WGS sequence"/>
</dbReference>
<protein>
    <submittedName>
        <fullName evidence="1">Uncharacterized protein</fullName>
    </submittedName>
</protein>
<dbReference type="STRING" id="947033.Lste_2286"/>
<evidence type="ECO:0000313" key="2">
    <source>
        <dbReference type="Proteomes" id="UP000054926"/>
    </source>
</evidence>
<dbReference type="RefSeq" id="WP_058511082.1">
    <property type="nucleotide sequence ID" value="NZ_DAIOMV010000003.1"/>
</dbReference>
<reference evidence="1 2" key="1">
    <citation type="submission" date="2015-11" db="EMBL/GenBank/DDBJ databases">
        <title>Genomic analysis of 38 Legionella species identifies large and diverse effector repertoires.</title>
        <authorList>
            <person name="Burstein D."/>
            <person name="Amaro F."/>
            <person name="Zusman T."/>
            <person name="Lifshitz Z."/>
            <person name="Cohen O."/>
            <person name="Gilbert J.A."/>
            <person name="Pupko T."/>
            <person name="Shuman H.A."/>
            <person name="Segal G."/>
        </authorList>
    </citation>
    <scope>NUCLEOTIDE SEQUENCE [LARGE SCALE GENOMIC DNA]</scope>
    <source>
        <strain evidence="1 2">IMVS3376</strain>
    </source>
</reference>
<keyword evidence="2" id="KW-1185">Reference proteome</keyword>
<dbReference type="AlphaFoldDB" id="A0A0W0ZJD1"/>
<comment type="caution">
    <text evidence="1">The sequence shown here is derived from an EMBL/GenBank/DDBJ whole genome shotgun (WGS) entry which is preliminary data.</text>
</comment>
<dbReference type="PATRIC" id="fig|947033.5.peg.2423"/>